<accession>A0A068NL41</accession>
<keyword evidence="3" id="KW-1185">Reference proteome</keyword>
<organism evidence="2 3">
    <name type="scientific">Fimbriimonas ginsengisoli Gsoil 348</name>
    <dbReference type="NCBI Taxonomy" id="661478"/>
    <lineage>
        <taxon>Bacteria</taxon>
        <taxon>Bacillati</taxon>
        <taxon>Armatimonadota</taxon>
        <taxon>Fimbriimonadia</taxon>
        <taxon>Fimbriimonadales</taxon>
        <taxon>Fimbriimonadaceae</taxon>
        <taxon>Fimbriimonas</taxon>
    </lineage>
</organism>
<evidence type="ECO:0000313" key="2">
    <source>
        <dbReference type="EMBL" id="AIE84127.1"/>
    </source>
</evidence>
<dbReference type="KEGG" id="fgi:OP10G_0759"/>
<protein>
    <submittedName>
        <fullName evidence="2">Uncharacterized protein</fullName>
    </submittedName>
</protein>
<dbReference type="HOGENOM" id="CLU_547191_0_0_0"/>
<dbReference type="STRING" id="661478.OP10G_0759"/>
<evidence type="ECO:0000256" key="1">
    <source>
        <dbReference type="SAM" id="MobiDB-lite"/>
    </source>
</evidence>
<dbReference type="Proteomes" id="UP000027982">
    <property type="component" value="Chromosome"/>
</dbReference>
<name>A0A068NL41_FIMGI</name>
<evidence type="ECO:0000313" key="3">
    <source>
        <dbReference type="Proteomes" id="UP000027982"/>
    </source>
</evidence>
<feature type="compositionally biased region" description="Polar residues" evidence="1">
    <location>
        <begin position="489"/>
        <end position="498"/>
    </location>
</feature>
<gene>
    <name evidence="2" type="ORF">OP10G_0759</name>
</gene>
<sequence length="498" mass="51745">MNRAIALAFTGLLLFAPSKLLAGYYVAGMTSGLTMSVSGGGGYSVTPGHGAISGGAGGGGGSASASGLISTTFTWQRGTIYGGELDPDDNPPDTVVVIETCNASAGASAYGGASGSSAANNGLGTTTVNLTTPIYQPVPFPPFQIQIGTNYSSVCNGSKATIKPGGDTVTVNQCSVSGSASSGSGPFNVGVTYGVSCDAVNLFVNGTVKDHGTQYGEVGRLDSGTLSAPGVILSQWQWNVGGSDAFKTYRHDTIGLVTYLTSADLAVESPSWHWKKGKAETVSVTANASYNGVSIGSIYQSKTVNVEAPTPVWSGITPSGLSNEVHYGLVSNGNPTCLSPITGSPVGMYYSFGGTKCPHFPDGTLFCAQLVNAYWYFDGILIDQWSTTSGRYDLDSSYPYNNSGPTYDPAVYRYPIREDDQDTPGYWKIQVGAVQVLTNFQTNLMYRSSDTSEQDIALYSQSWDWNGSSTSSPPPASPTAGGGGALSSHPTWTNIFVP</sequence>
<feature type="region of interest" description="Disordered" evidence="1">
    <location>
        <begin position="468"/>
        <end position="498"/>
    </location>
</feature>
<dbReference type="EMBL" id="CP007139">
    <property type="protein sequence ID" value="AIE84127.1"/>
    <property type="molecule type" value="Genomic_DNA"/>
</dbReference>
<proteinExistence type="predicted"/>
<dbReference type="AlphaFoldDB" id="A0A068NL41"/>
<reference evidence="2 3" key="1">
    <citation type="journal article" date="2014" name="PLoS ONE">
        <title>The first complete genome sequence of the class fimbriimonadia in the phylum armatimonadetes.</title>
        <authorList>
            <person name="Hu Z.Y."/>
            <person name="Wang Y.Z."/>
            <person name="Im W.T."/>
            <person name="Wang S.Y."/>
            <person name="Zhao G.P."/>
            <person name="Zheng H.J."/>
            <person name="Quan Z.X."/>
        </authorList>
    </citation>
    <scope>NUCLEOTIDE SEQUENCE [LARGE SCALE GENOMIC DNA]</scope>
    <source>
        <strain evidence="2">Gsoil 348</strain>
    </source>
</reference>